<accession>A0A840CN22</accession>
<reference evidence="4 5" key="1">
    <citation type="submission" date="2020-08" db="EMBL/GenBank/DDBJ databases">
        <title>Genomic Encyclopedia of Type Strains, Phase IV (KMG-IV): sequencing the most valuable type-strain genomes for metagenomic binning, comparative biology and taxonomic classification.</title>
        <authorList>
            <person name="Goeker M."/>
        </authorList>
    </citation>
    <scope>NUCLEOTIDE SEQUENCE [LARGE SCALE GENOMIC DNA]</scope>
    <source>
        <strain evidence="4 5">DSM 104969</strain>
    </source>
</reference>
<gene>
    <name evidence="4" type="ORF">GGR21_001341</name>
</gene>
<evidence type="ECO:0000313" key="5">
    <source>
        <dbReference type="Proteomes" id="UP000555103"/>
    </source>
</evidence>
<protein>
    <submittedName>
        <fullName evidence="4">Arylsulfatase A-like enzyme</fullName>
    </submittedName>
</protein>
<dbReference type="PROSITE" id="PS00523">
    <property type="entry name" value="SULFATASE_1"/>
    <property type="match status" value="1"/>
</dbReference>
<dbReference type="PANTHER" id="PTHR43108:SF6">
    <property type="entry name" value="N-SULPHOGLUCOSAMINE SULPHOHYDROLASE"/>
    <property type="match status" value="1"/>
</dbReference>
<sequence>MKRYNSYIMAATAGVATIVSLNSCKTEKETEKQYNIIHIMTDDHSWQTISAYPHPVSKMVPTPNIDRIAQKGMLFTQGCVENSISAPSRATLLTGLYSHKHGQKTLTKGFKEDNTVFPELLQQAGYQTAIVGKWHLKTEPKGFDYYKILEDQGEYYNPEFRTKETNGEYIREEGYATTLITNHAIEWLDHRDSTKPFCLLVHHKAPHRNWMPEEKYLKLYEDMEFPYPETFFDDYSTRGEAAKSQEMKIADFMTLRYDLKVNEIVKEPNSEQEKWSLNGWEKSRSRMTPSQVAAWDAAYKPKNEAFLKANLKGEELAKWKYQRYMKDYMRTIKSVDEQIGRLLDYLEANGMMENTLIVYTSDQGFYMGEHGWFDKRFMYSESMRTPILAMCPGKIPAGVVCDALVQNIDFAPTYLDFAGITPPAEMDGLSIKEIMANNKTPQDWRTSLYYHYYDYPAIHSVRRHDGVYDGRYKLIHFYGKGEGKDAGHDLDYYEFFDLKTDPNEVKNIYGKPEYEAEIKRLTNELNSYRKDLDVPE</sequence>
<comment type="caution">
    <text evidence="4">The sequence shown here is derived from an EMBL/GenBank/DDBJ whole genome shotgun (WGS) entry which is preliminary data.</text>
</comment>
<dbReference type="GO" id="GO:0016787">
    <property type="term" value="F:hydrolase activity"/>
    <property type="evidence" value="ECO:0007669"/>
    <property type="project" value="UniProtKB-KW"/>
</dbReference>
<evidence type="ECO:0000313" key="4">
    <source>
        <dbReference type="EMBL" id="MBB4035448.1"/>
    </source>
</evidence>
<dbReference type="RefSeq" id="WP_183306389.1">
    <property type="nucleotide sequence ID" value="NZ_JACIEP010000004.1"/>
</dbReference>
<feature type="domain" description="N-sulphoglucosamine sulphohydrolase C-terminal" evidence="3">
    <location>
        <begin position="368"/>
        <end position="530"/>
    </location>
</feature>
<keyword evidence="2" id="KW-0378">Hydrolase</keyword>
<dbReference type="PANTHER" id="PTHR43108">
    <property type="entry name" value="N-ACETYLGLUCOSAMINE-6-SULFATASE FAMILY MEMBER"/>
    <property type="match status" value="1"/>
</dbReference>
<evidence type="ECO:0000256" key="1">
    <source>
        <dbReference type="ARBA" id="ARBA00008779"/>
    </source>
</evidence>
<evidence type="ECO:0000256" key="2">
    <source>
        <dbReference type="ARBA" id="ARBA00022801"/>
    </source>
</evidence>
<dbReference type="Gene3D" id="3.40.720.10">
    <property type="entry name" value="Alkaline Phosphatase, subunit A"/>
    <property type="match status" value="1"/>
</dbReference>
<dbReference type="Proteomes" id="UP000555103">
    <property type="component" value="Unassembled WGS sequence"/>
</dbReference>
<dbReference type="EMBL" id="JACIEP010000004">
    <property type="protein sequence ID" value="MBB4035448.1"/>
    <property type="molecule type" value="Genomic_DNA"/>
</dbReference>
<comment type="similarity">
    <text evidence="1">Belongs to the sulfatase family.</text>
</comment>
<dbReference type="AlphaFoldDB" id="A0A840CN22"/>
<dbReference type="SUPFAM" id="SSF53649">
    <property type="entry name" value="Alkaline phosphatase-like"/>
    <property type="match status" value="1"/>
</dbReference>
<organism evidence="4 5">
    <name type="scientific">Dysgonomonas hofstadii</name>
    <dbReference type="NCBI Taxonomy" id="637886"/>
    <lineage>
        <taxon>Bacteria</taxon>
        <taxon>Pseudomonadati</taxon>
        <taxon>Bacteroidota</taxon>
        <taxon>Bacteroidia</taxon>
        <taxon>Bacteroidales</taxon>
        <taxon>Dysgonomonadaceae</taxon>
        <taxon>Dysgonomonas</taxon>
    </lineage>
</organism>
<evidence type="ECO:0000259" key="3">
    <source>
        <dbReference type="Pfam" id="PF16347"/>
    </source>
</evidence>
<proteinExistence type="inferred from homology"/>
<name>A0A840CN22_9BACT</name>
<dbReference type="InterPro" id="IPR024607">
    <property type="entry name" value="Sulfatase_CS"/>
</dbReference>
<keyword evidence="5" id="KW-1185">Reference proteome</keyword>
<dbReference type="CDD" id="cd16031">
    <property type="entry name" value="G6S_like"/>
    <property type="match status" value="1"/>
</dbReference>
<dbReference type="PROSITE" id="PS00149">
    <property type="entry name" value="SULFATASE_2"/>
    <property type="match status" value="1"/>
</dbReference>
<dbReference type="InterPro" id="IPR017850">
    <property type="entry name" value="Alkaline_phosphatase_core_sf"/>
</dbReference>
<dbReference type="InterPro" id="IPR032506">
    <property type="entry name" value="SGSH_C"/>
</dbReference>
<dbReference type="Pfam" id="PF16347">
    <property type="entry name" value="SGSH_C"/>
    <property type="match status" value="1"/>
</dbReference>